<keyword evidence="2" id="KW-1185">Reference proteome</keyword>
<dbReference type="PROSITE" id="PS51257">
    <property type="entry name" value="PROKAR_LIPOPROTEIN"/>
    <property type="match status" value="1"/>
</dbReference>
<evidence type="ECO:0000313" key="2">
    <source>
        <dbReference type="Proteomes" id="UP000398389"/>
    </source>
</evidence>
<dbReference type="OrthoDB" id="8883818at2759"/>
<dbReference type="PANTHER" id="PTHR44163:SF1">
    <property type="entry name" value="U3 SMALL NUCLEOLAR RNA-ASSOCIATED PROTEIN 4 HOMOLOG"/>
    <property type="match status" value="1"/>
</dbReference>
<dbReference type="GO" id="GO:0000462">
    <property type="term" value="P:maturation of SSU-rRNA from tricistronic rRNA transcript (SSU-rRNA, 5.8S rRNA, LSU-rRNA)"/>
    <property type="evidence" value="ECO:0007669"/>
    <property type="project" value="InterPro"/>
</dbReference>
<evidence type="ECO:0000313" key="1">
    <source>
        <dbReference type="EMBL" id="VVT47063.1"/>
    </source>
</evidence>
<dbReference type="GO" id="GO:0032040">
    <property type="term" value="C:small-subunit processome"/>
    <property type="evidence" value="ECO:0007669"/>
    <property type="project" value="TreeGrafter"/>
</dbReference>
<dbReference type="EMBL" id="CABVLU010000001">
    <property type="protein sequence ID" value="VVT47063.1"/>
    <property type="molecule type" value="Genomic_DNA"/>
</dbReference>
<dbReference type="RefSeq" id="XP_031852137.1">
    <property type="nucleotide sequence ID" value="XM_031996246.1"/>
</dbReference>
<reference evidence="1 2" key="1">
    <citation type="submission" date="2019-09" db="EMBL/GenBank/DDBJ databases">
        <authorList>
            <person name="Brejova B."/>
        </authorList>
    </citation>
    <scope>NUCLEOTIDE SEQUENCE [LARGE SCALE GENOMIC DNA]</scope>
</reference>
<dbReference type="PANTHER" id="PTHR44163">
    <property type="entry name" value="U3 SMALL NUCLEOLAR RNA-ASSOCIATED PROTEIN 4 HOMOLOG"/>
    <property type="match status" value="1"/>
</dbReference>
<dbReference type="Gene3D" id="2.130.10.10">
    <property type="entry name" value="YVTN repeat-like/Quinoprotein amine dehydrogenase"/>
    <property type="match status" value="3"/>
</dbReference>
<proteinExistence type="predicted"/>
<dbReference type="GO" id="GO:0003723">
    <property type="term" value="F:RNA binding"/>
    <property type="evidence" value="ECO:0007669"/>
    <property type="project" value="TreeGrafter"/>
</dbReference>
<organism evidence="1 2">
    <name type="scientific">Magnusiomyces paraingens</name>
    <dbReference type="NCBI Taxonomy" id="2606893"/>
    <lineage>
        <taxon>Eukaryota</taxon>
        <taxon>Fungi</taxon>
        <taxon>Dikarya</taxon>
        <taxon>Ascomycota</taxon>
        <taxon>Saccharomycotina</taxon>
        <taxon>Dipodascomycetes</taxon>
        <taxon>Dipodascales</taxon>
        <taxon>Dipodascaceae</taxon>
        <taxon>Magnusiomyces</taxon>
    </lineage>
</organism>
<dbReference type="InterPro" id="IPR046351">
    <property type="entry name" value="UTP4"/>
</dbReference>
<dbReference type="InterPro" id="IPR001680">
    <property type="entry name" value="WD40_rpt"/>
</dbReference>
<dbReference type="GeneID" id="43580346"/>
<name>A0A5E8B898_9ASCO</name>
<dbReference type="AlphaFoldDB" id="A0A5E8B898"/>
<dbReference type="Proteomes" id="UP000398389">
    <property type="component" value="Unassembled WGS sequence"/>
</dbReference>
<dbReference type="Pfam" id="PF00400">
    <property type="entry name" value="WD40"/>
    <property type="match status" value="2"/>
</dbReference>
<dbReference type="InterPro" id="IPR015943">
    <property type="entry name" value="WD40/YVTN_repeat-like_dom_sf"/>
</dbReference>
<accession>A0A5E8B898</accession>
<dbReference type="SUPFAM" id="SSF50978">
    <property type="entry name" value="WD40 repeat-like"/>
    <property type="match status" value="2"/>
</dbReference>
<dbReference type="InterPro" id="IPR036322">
    <property type="entry name" value="WD40_repeat_dom_sf"/>
</dbReference>
<dbReference type="GO" id="GO:0030686">
    <property type="term" value="C:90S preribosome"/>
    <property type="evidence" value="ECO:0007669"/>
    <property type="project" value="InterPro"/>
</dbReference>
<gene>
    <name evidence="1" type="ORF">SAPINGB_P001525</name>
</gene>
<dbReference type="SMART" id="SM00320">
    <property type="entry name" value="WD40"/>
    <property type="match status" value="7"/>
</dbReference>
<protein>
    <submittedName>
        <fullName evidence="1">Uncharacterized protein</fullName>
    </submittedName>
</protein>
<sequence>MALDIHRCRFVDYKPHAITALAFTSCISTKSTSAAVRLAVGRSNGSIEIWNPRYGWIHELTLQGGRERSVEGVAWIVSDDEPPRLFSIGGSTSVTEWDLKTCLPISNYQANAGVIWSLAASPDNKKLAVGCEDGSVILLDVSGGPGVIEQERILQRQSSRILCLAWNGNDKLVGGLADARISVWSTKRETNGRILATVKVDKSKQRESTLVWSIKMVNERVMVSGDSTGSVKFWDAQKFTLLQSFSAQHAADVLCLAVDTSGRTVYSAGVDRKIMCYQVVNRNSGRWSAMGSSMVHGHDVRALALHEAATANFLVSGGVERTLVINDLNDFMFGSCRKLPITPQRTCVAAVPRARLLVMWNAQTVKLWYVGELAHVGDGGSDDSTTTTSVAVPVQGKKLVCRMTLTSDENITDAAISADGSLLAVSTIVETKLFALSKVGVDSVTGIPTAYKVHKLAAHDLEDQGAQFLRVVERNGALKLLVVSPESDVILYDVDATKGVDLDSDPIELNVTHPQTKKAVNALNYSDSVSHVEVSPDGHWVALSRYSGIVDLFDISKAFDEPLVLKNEDEDAVVVEGSVLGRFPGLPTALSFTTRATLVIVTAEVRVFEYSIQRGEEPALTAWSRANSELLPQELSDARDKCRGVFYDPEKAQRLWLWAGTWLAFLDTSVDIPVKRVPKRLANGGGKRHEALGLVADEDDDEIRGSVAATTDADGDVNMDSDKNKKKQPEIDDAVSVLGRRAFWITYKYRPILYAGTFGSKEMVVVERPLMDLKLPPAFWSNHKISF</sequence>
<dbReference type="GO" id="GO:0034455">
    <property type="term" value="C:t-UTP complex"/>
    <property type="evidence" value="ECO:0007669"/>
    <property type="project" value="TreeGrafter"/>
</dbReference>